<proteinExistence type="predicted"/>
<gene>
    <name evidence="1" type="ORF">Pla22_19780</name>
</gene>
<protein>
    <submittedName>
        <fullName evidence="1">Uncharacterized protein</fullName>
    </submittedName>
</protein>
<reference evidence="1 2" key="1">
    <citation type="submission" date="2019-02" db="EMBL/GenBank/DDBJ databases">
        <title>Deep-cultivation of Planctomycetes and their phenomic and genomic characterization uncovers novel biology.</title>
        <authorList>
            <person name="Wiegand S."/>
            <person name="Jogler M."/>
            <person name="Boedeker C."/>
            <person name="Pinto D."/>
            <person name="Vollmers J."/>
            <person name="Rivas-Marin E."/>
            <person name="Kohn T."/>
            <person name="Peeters S.H."/>
            <person name="Heuer A."/>
            <person name="Rast P."/>
            <person name="Oberbeckmann S."/>
            <person name="Bunk B."/>
            <person name="Jeske O."/>
            <person name="Meyerdierks A."/>
            <person name="Storesund J.E."/>
            <person name="Kallscheuer N."/>
            <person name="Luecker S."/>
            <person name="Lage O.M."/>
            <person name="Pohl T."/>
            <person name="Merkel B.J."/>
            <person name="Hornburger P."/>
            <person name="Mueller R.-W."/>
            <person name="Bruemmer F."/>
            <person name="Labrenz M."/>
            <person name="Spormann A.M."/>
            <person name="Op Den Camp H."/>
            <person name="Overmann J."/>
            <person name="Amann R."/>
            <person name="Jetten M.S.M."/>
            <person name="Mascher T."/>
            <person name="Medema M.H."/>
            <person name="Devos D.P."/>
            <person name="Kaster A.-K."/>
            <person name="Ovreas L."/>
            <person name="Rohde M."/>
            <person name="Galperin M.Y."/>
            <person name="Jogler C."/>
        </authorList>
    </citation>
    <scope>NUCLEOTIDE SEQUENCE [LARGE SCALE GENOMIC DNA]</scope>
    <source>
        <strain evidence="1 2">Pla22</strain>
    </source>
</reference>
<keyword evidence="2" id="KW-1185">Reference proteome</keyword>
<organism evidence="1 2">
    <name type="scientific">Rubripirellula amarantea</name>
    <dbReference type="NCBI Taxonomy" id="2527999"/>
    <lineage>
        <taxon>Bacteria</taxon>
        <taxon>Pseudomonadati</taxon>
        <taxon>Planctomycetota</taxon>
        <taxon>Planctomycetia</taxon>
        <taxon>Pirellulales</taxon>
        <taxon>Pirellulaceae</taxon>
        <taxon>Rubripirellula</taxon>
    </lineage>
</organism>
<accession>A0A5C5WWT9</accession>
<sequence length="102" mass="10339">MEQTEGSGCTGPIFGTIGSSVNSDNATAIVTGCQTARPPWLVQLANARDWGLLGVSQAAVIQVNGARPVGARLVGARLVGSPSVGKTSDLSLTTLACGYAFF</sequence>
<dbReference type="Proteomes" id="UP000316598">
    <property type="component" value="Unassembled WGS sequence"/>
</dbReference>
<dbReference type="AlphaFoldDB" id="A0A5C5WWT9"/>
<comment type="caution">
    <text evidence="1">The sequence shown here is derived from an EMBL/GenBank/DDBJ whole genome shotgun (WGS) entry which is preliminary data.</text>
</comment>
<name>A0A5C5WWT9_9BACT</name>
<evidence type="ECO:0000313" key="1">
    <source>
        <dbReference type="EMBL" id="TWT54332.1"/>
    </source>
</evidence>
<dbReference type="EMBL" id="SJPI01000001">
    <property type="protein sequence ID" value="TWT54332.1"/>
    <property type="molecule type" value="Genomic_DNA"/>
</dbReference>
<evidence type="ECO:0000313" key="2">
    <source>
        <dbReference type="Proteomes" id="UP000316598"/>
    </source>
</evidence>